<dbReference type="InterPro" id="IPR022242">
    <property type="entry name" value="TNP-like_C"/>
</dbReference>
<evidence type="ECO:0000313" key="3">
    <source>
        <dbReference type="Proteomes" id="UP000478052"/>
    </source>
</evidence>
<dbReference type="OrthoDB" id="6610564at2759"/>
<proteinExistence type="predicted"/>
<protein>
    <recommendedName>
        <fullName evidence="1">Transposable element P transposase-like C-terminal domain-containing protein</fullName>
    </recommendedName>
</protein>
<name>A0A6G0WN35_APHCR</name>
<feature type="non-terminal residue" evidence="2">
    <location>
        <position position="1"/>
    </location>
</feature>
<feature type="domain" description="Transposable element P transposase-like C-terminal" evidence="1">
    <location>
        <begin position="92"/>
        <end position="129"/>
    </location>
</feature>
<accession>A0A6G0WN35</accession>
<evidence type="ECO:0000259" key="1">
    <source>
        <dbReference type="Pfam" id="PF12596"/>
    </source>
</evidence>
<organism evidence="2 3">
    <name type="scientific">Aphis craccivora</name>
    <name type="common">Cowpea aphid</name>
    <dbReference type="NCBI Taxonomy" id="307492"/>
    <lineage>
        <taxon>Eukaryota</taxon>
        <taxon>Metazoa</taxon>
        <taxon>Ecdysozoa</taxon>
        <taxon>Arthropoda</taxon>
        <taxon>Hexapoda</taxon>
        <taxon>Insecta</taxon>
        <taxon>Pterygota</taxon>
        <taxon>Neoptera</taxon>
        <taxon>Paraneoptera</taxon>
        <taxon>Hemiptera</taxon>
        <taxon>Sternorrhyncha</taxon>
        <taxon>Aphidomorpha</taxon>
        <taxon>Aphidoidea</taxon>
        <taxon>Aphididae</taxon>
        <taxon>Aphidini</taxon>
        <taxon>Aphis</taxon>
        <taxon>Aphis</taxon>
    </lineage>
</organism>
<dbReference type="Proteomes" id="UP000478052">
    <property type="component" value="Unassembled WGS sequence"/>
</dbReference>
<keyword evidence="3" id="KW-1185">Reference proteome</keyword>
<reference evidence="2 3" key="1">
    <citation type="submission" date="2019-08" db="EMBL/GenBank/DDBJ databases">
        <title>Whole genome of Aphis craccivora.</title>
        <authorList>
            <person name="Voronova N.V."/>
            <person name="Shulinski R.S."/>
            <person name="Bandarenka Y.V."/>
            <person name="Zhorov D.G."/>
            <person name="Warner D."/>
        </authorList>
    </citation>
    <scope>NUCLEOTIDE SEQUENCE [LARGE SCALE GENOMIC DNA]</scope>
    <source>
        <strain evidence="2">180601</strain>
        <tissue evidence="2">Whole Body</tissue>
    </source>
</reference>
<sequence length="231" mass="26805">IILFYFSLRWYILGKHSDIIFTENTNSEVGLETSLLDGQDCLVGQMFKSLDLLETSVPESNSNIVNVQSNNEVITGSISKTNLDLLEKFELETIEPFEDLEEECVEYVGGYIANRFFVKYPYLTNESSDSKVIDSWTKFISTGNLKIPSDDLLRAMKIVEIDFKELHGNYLNKEPNIIKQLSNNIMRKINNIPEEVIRCIIRTRTYIRINNLNKDVLKTNHKYKTKQKFTK</sequence>
<dbReference type="AlphaFoldDB" id="A0A6G0WN35"/>
<comment type="caution">
    <text evidence="2">The sequence shown here is derived from an EMBL/GenBank/DDBJ whole genome shotgun (WGS) entry which is preliminary data.</text>
</comment>
<dbReference type="Pfam" id="PF12596">
    <property type="entry name" value="Tnp_P_element_C"/>
    <property type="match status" value="1"/>
</dbReference>
<evidence type="ECO:0000313" key="2">
    <source>
        <dbReference type="EMBL" id="KAF0728774.1"/>
    </source>
</evidence>
<gene>
    <name evidence="2" type="ORF">FWK35_00031260</name>
</gene>
<dbReference type="EMBL" id="VUJU01008571">
    <property type="protein sequence ID" value="KAF0728774.1"/>
    <property type="molecule type" value="Genomic_DNA"/>
</dbReference>